<comment type="caution">
    <text evidence="1">The sequence shown here is derived from an EMBL/GenBank/DDBJ whole genome shotgun (WGS) entry which is preliminary data.</text>
</comment>
<dbReference type="EMBL" id="BAAAFI010000001">
    <property type="protein sequence ID" value="GAA0877081.1"/>
    <property type="molecule type" value="Genomic_DNA"/>
</dbReference>
<proteinExistence type="predicted"/>
<evidence type="ECO:0000313" key="1">
    <source>
        <dbReference type="EMBL" id="GAA0877081.1"/>
    </source>
</evidence>
<evidence type="ECO:0008006" key="3">
    <source>
        <dbReference type="Google" id="ProtNLM"/>
    </source>
</evidence>
<dbReference type="Proteomes" id="UP001500469">
    <property type="component" value="Unassembled WGS sequence"/>
</dbReference>
<dbReference type="InterPro" id="IPR023614">
    <property type="entry name" value="Porin_dom_sf"/>
</dbReference>
<dbReference type="Gene3D" id="2.40.160.10">
    <property type="entry name" value="Porin"/>
    <property type="match status" value="1"/>
</dbReference>
<protein>
    <recommendedName>
        <fullName evidence="3">Phosphate-selective porin OprO/OprP</fullName>
    </recommendedName>
</protein>
<dbReference type="InterPro" id="IPR011059">
    <property type="entry name" value="Metal-dep_hydrolase_composite"/>
</dbReference>
<name>A0ABN1MUQ8_9BACT</name>
<organism evidence="1 2">
    <name type="scientific">Algoriphagus jejuensis</name>
    <dbReference type="NCBI Taxonomy" id="419934"/>
    <lineage>
        <taxon>Bacteria</taxon>
        <taxon>Pseudomonadati</taxon>
        <taxon>Bacteroidota</taxon>
        <taxon>Cytophagia</taxon>
        <taxon>Cytophagales</taxon>
        <taxon>Cyclobacteriaceae</taxon>
        <taxon>Algoriphagus</taxon>
    </lineage>
</organism>
<dbReference type="Gene3D" id="2.30.40.10">
    <property type="entry name" value="Urease, subunit C, domain 1"/>
    <property type="match status" value="1"/>
</dbReference>
<evidence type="ECO:0000313" key="2">
    <source>
        <dbReference type="Proteomes" id="UP001500469"/>
    </source>
</evidence>
<gene>
    <name evidence="1" type="ORF">GCM10009119_00490</name>
</gene>
<dbReference type="Pfam" id="PF07396">
    <property type="entry name" value="Porin_O_P"/>
    <property type="match status" value="1"/>
</dbReference>
<dbReference type="SUPFAM" id="SSF56935">
    <property type="entry name" value="Porins"/>
    <property type="match status" value="1"/>
</dbReference>
<sequence>MLLANFDLLAQTTPQLKKTSEAVDSVLVRNVQLLSLEDTVNLRVSLIILDKKLELVTRDDIKSAPGAKVYDGKGGFLMGRVAIGEAPSFVVLKENPRENFDIFLNTKDYVIFAMEEGLIVTNILSQVKLETEEEAVAEEEETKEREQSRRFAWTSYNPPPMAVPFNYYSSRKWNRFETKYISGLFNGIIALDRMNWLSQNENSRTQVGELENSSLGEIRAIRFGLIGTLNFKRPWVYTVFVTNNTFDRDYTDDGNKMTLYDLRLDIPLPSGVTLSVGKQKEPISMSRLTTLVFLPMQERQAAEDAFLPARNWGTVLNGSYLKGRGTWAAGLFKNFVDSDTSFRDTPIQLTGRVTAIPFLTDDQSNLLHIGLGLRYSDAKQPVVAKTESEFYLSPIFVQTPQMNVDNFFTKDFELYWRKGPVLVGGEYITNRINAPDLGDPTMYGFNVGGTWAVTGEMRPYRKRSGIFDPLPVSKPVGQGGTGALELAVRYSLIDLNETEVQGGQMRTTSAGLTWWPSPRVQVGANYRFVTLDRDEIVGKSSGMNVRLMLILD</sequence>
<reference evidence="1 2" key="1">
    <citation type="journal article" date="2019" name="Int. J. Syst. Evol. Microbiol.">
        <title>The Global Catalogue of Microorganisms (GCM) 10K type strain sequencing project: providing services to taxonomists for standard genome sequencing and annotation.</title>
        <authorList>
            <consortium name="The Broad Institute Genomics Platform"/>
            <consortium name="The Broad Institute Genome Sequencing Center for Infectious Disease"/>
            <person name="Wu L."/>
            <person name="Ma J."/>
        </authorList>
    </citation>
    <scope>NUCLEOTIDE SEQUENCE [LARGE SCALE GENOMIC DNA]</scope>
    <source>
        <strain evidence="1 2">JCM 16112</strain>
    </source>
</reference>
<accession>A0ABN1MUQ8</accession>
<keyword evidence="2" id="KW-1185">Reference proteome</keyword>
<dbReference type="InterPro" id="IPR010870">
    <property type="entry name" value="Porin_O/P"/>
</dbReference>